<dbReference type="InterPro" id="IPR045851">
    <property type="entry name" value="AMP-bd_C_sf"/>
</dbReference>
<keyword evidence="2" id="KW-0436">Ligase</keyword>
<dbReference type="EMBL" id="JADJZA010000010">
    <property type="protein sequence ID" value="MBK9298642.1"/>
    <property type="molecule type" value="Genomic_DNA"/>
</dbReference>
<dbReference type="InterPro" id="IPR000873">
    <property type="entry name" value="AMP-dep_synth/lig_dom"/>
</dbReference>
<evidence type="ECO:0000313" key="5">
    <source>
        <dbReference type="Proteomes" id="UP000727993"/>
    </source>
</evidence>
<evidence type="ECO:0000256" key="1">
    <source>
        <dbReference type="ARBA" id="ARBA00006432"/>
    </source>
</evidence>
<dbReference type="GO" id="GO:0006633">
    <property type="term" value="P:fatty acid biosynthetic process"/>
    <property type="evidence" value="ECO:0007669"/>
    <property type="project" value="TreeGrafter"/>
</dbReference>
<evidence type="ECO:0000313" key="4">
    <source>
        <dbReference type="EMBL" id="MBK9298642.1"/>
    </source>
</evidence>
<dbReference type="GO" id="GO:0016874">
    <property type="term" value="F:ligase activity"/>
    <property type="evidence" value="ECO:0007669"/>
    <property type="project" value="UniProtKB-KW"/>
</dbReference>
<dbReference type="InterPro" id="IPR042099">
    <property type="entry name" value="ANL_N_sf"/>
</dbReference>
<dbReference type="Pfam" id="PF00501">
    <property type="entry name" value="AMP-binding"/>
    <property type="match status" value="1"/>
</dbReference>
<feature type="domain" description="AMP-dependent synthetase/ligase" evidence="3">
    <location>
        <begin position="22"/>
        <end position="408"/>
    </location>
</feature>
<proteinExistence type="inferred from homology"/>
<dbReference type="PANTHER" id="PTHR22754">
    <property type="entry name" value="DISCO-INTERACTING PROTEIN 2 DIP2 -RELATED"/>
    <property type="match status" value="1"/>
</dbReference>
<dbReference type="CDD" id="cd05931">
    <property type="entry name" value="FAAL"/>
    <property type="match status" value="1"/>
</dbReference>
<dbReference type="Gene3D" id="3.30.300.30">
    <property type="match status" value="1"/>
</dbReference>
<organism evidence="4 5">
    <name type="scientific">Candidatus Neomicrothrix subdominans</name>
    <dbReference type="NCBI Taxonomy" id="2954438"/>
    <lineage>
        <taxon>Bacteria</taxon>
        <taxon>Bacillati</taxon>
        <taxon>Actinomycetota</taxon>
        <taxon>Acidimicrobiia</taxon>
        <taxon>Acidimicrobiales</taxon>
        <taxon>Microthrixaceae</taxon>
        <taxon>Candidatus Neomicrothrix</taxon>
    </lineage>
</organism>
<dbReference type="InterPro" id="IPR040097">
    <property type="entry name" value="FAAL/FAAC"/>
</dbReference>
<dbReference type="Gene3D" id="3.40.50.12780">
    <property type="entry name" value="N-terminal domain of ligase-like"/>
    <property type="match status" value="1"/>
</dbReference>
<dbReference type="Proteomes" id="UP000727993">
    <property type="component" value="Unassembled WGS sequence"/>
</dbReference>
<dbReference type="PANTHER" id="PTHR22754:SF32">
    <property type="entry name" value="DISCO-INTERACTING PROTEIN 2"/>
    <property type="match status" value="1"/>
</dbReference>
<comment type="similarity">
    <text evidence="1">Belongs to the ATP-dependent AMP-binding enzyme family.</text>
</comment>
<protein>
    <submittedName>
        <fullName evidence="4">AMP-binding protein</fullName>
    </submittedName>
</protein>
<dbReference type="SUPFAM" id="SSF56801">
    <property type="entry name" value="Acetyl-CoA synthetase-like"/>
    <property type="match status" value="1"/>
</dbReference>
<dbReference type="GO" id="GO:0070566">
    <property type="term" value="F:adenylyltransferase activity"/>
    <property type="evidence" value="ECO:0007669"/>
    <property type="project" value="TreeGrafter"/>
</dbReference>
<evidence type="ECO:0000256" key="2">
    <source>
        <dbReference type="ARBA" id="ARBA00022598"/>
    </source>
</evidence>
<gene>
    <name evidence="4" type="ORF">IPN02_17815</name>
</gene>
<name>A0A936NGS9_9ACTN</name>
<sequence length="556" mass="59627">MHTLIGRIERAARSGATLTLATPEGYDTTTWGETHAAARSLAAVLQARGVTPGTHVAILGPTTRPLITAIQATWLTGGCLVMLPLPMRLGSIEAFVDQTRSRIAAADCSLVLIDDQLAPFVERTDDDPPFAVLQELVTESAEVDPADWIRPPEDPDALAVLQFTSGSTAEPKGVMLPHRTICANLDACCEAGGLIDDETFVSWLPLYHDMGLVGLLTIPMTTGRNLVQAAPQDFLSRPSRWMQWISDHGGTMTAGPNFAYALAARALRRAEDLDLSSLEVLLNGAEPIDAEVFRRFMTAGERFGLRPGAAFPAFGMAELGIGGSFSQRWDGFRTDVVDARALEHDHLAVPVDPQLVDDVPDTRELALLGQPVPGLEMRVVDPKTGAPRSDREVGELLIRGTSVTPGYYKNPEATAELLRDGWLRTGDLAYLLDGDLVICGRIKDVIIVGGRNIYPQDIERSASAVAGVRPGNVIAFGVDGRAGAQSIVIVAELGDADAEAVRSELADTVTRDIGVPPRQVVMVAKGSVPKTSSGKLQRSLAQSRWENDELELVDPA</sequence>
<evidence type="ECO:0000259" key="3">
    <source>
        <dbReference type="Pfam" id="PF00501"/>
    </source>
</evidence>
<dbReference type="AlphaFoldDB" id="A0A936NGS9"/>
<accession>A0A936NGS9</accession>
<reference evidence="4 5" key="1">
    <citation type="submission" date="2020-10" db="EMBL/GenBank/DDBJ databases">
        <title>Connecting structure to function with the recovery of over 1000 high-quality activated sludge metagenome-assembled genomes encoding full-length rRNA genes using long-read sequencing.</title>
        <authorList>
            <person name="Singleton C.M."/>
            <person name="Petriglieri F."/>
            <person name="Kristensen J.M."/>
            <person name="Kirkegaard R.H."/>
            <person name="Michaelsen T.Y."/>
            <person name="Andersen M.H."/>
            <person name="Karst S.M."/>
            <person name="Dueholm M.S."/>
            <person name="Nielsen P.H."/>
            <person name="Albertsen M."/>
        </authorList>
    </citation>
    <scope>NUCLEOTIDE SEQUENCE [LARGE SCALE GENOMIC DNA]</scope>
    <source>
        <strain evidence="4">Lyne_18-Q3-R50-59_MAXAC.006</strain>
    </source>
</reference>
<dbReference type="GO" id="GO:0005886">
    <property type="term" value="C:plasma membrane"/>
    <property type="evidence" value="ECO:0007669"/>
    <property type="project" value="TreeGrafter"/>
</dbReference>
<comment type="caution">
    <text evidence="4">The sequence shown here is derived from an EMBL/GenBank/DDBJ whole genome shotgun (WGS) entry which is preliminary data.</text>
</comment>